<evidence type="ECO:0000256" key="4">
    <source>
        <dbReference type="ARBA" id="ARBA00012546"/>
    </source>
</evidence>
<sequence length="478" mass="54633">MNDERLENTLSTSSFIHDDWLLLSSSAQTLYHDYARKMPIYDFHSHLNPQEISSNRKFRNITELALSGDHYKWRALRWLGIDEQLITGKASDQDKFMTWARSVPEMLGNPLYHWTHLELKRYFGIDELLSEDTAESVWARCNEQLQGEELTTQGILRKFNVDVVCTTDDPVDSLEHHMQLKSDKALETVVAPTFRPDRALNIRDEGFAGYVGLLSEASGLEIHSYSGFIQAVTARIDYFHKHGCRLSDQAFGELPHAHSTEHEAAYIFARAFKGEEISTQEEQKFQSHTLLKLGRLYHERGWSMQLHIGALRNNNSRMFGALGRDSGFDSILDFNMARSLNALLNELDASGQLPKTIVYTLNPSQYEMIATAIGNFQGSGIKGKVQMGSGWWFHDQKEGMLQQLKALSSIGLISPFVGMLTDSRSFLSFTRHEYFRRILCNLFGTWIEEGDLPRDYAWVGQTIENICYNNAEAYFGIK</sequence>
<evidence type="ECO:0000256" key="6">
    <source>
        <dbReference type="ARBA" id="ARBA00023235"/>
    </source>
</evidence>
<dbReference type="PANTHER" id="PTHR30068">
    <property type="entry name" value="URONATE ISOMERASE"/>
    <property type="match status" value="1"/>
</dbReference>
<dbReference type="SUPFAM" id="SSF51556">
    <property type="entry name" value="Metallo-dependent hydrolases"/>
    <property type="match status" value="1"/>
</dbReference>
<dbReference type="InterPro" id="IPR032466">
    <property type="entry name" value="Metal_Hydrolase"/>
</dbReference>
<evidence type="ECO:0000256" key="1">
    <source>
        <dbReference type="ARBA" id="ARBA00001165"/>
    </source>
</evidence>
<evidence type="ECO:0000313" key="9">
    <source>
        <dbReference type="Proteomes" id="UP000711047"/>
    </source>
</evidence>
<dbReference type="EC" id="5.3.1.12" evidence="4 7"/>
<accession>A0ABX2DJC8</accession>
<comment type="catalytic activity">
    <reaction evidence="1 7">
        <text>D-glucuronate = D-fructuronate</text>
        <dbReference type="Rhea" id="RHEA:13049"/>
        <dbReference type="ChEBI" id="CHEBI:58720"/>
        <dbReference type="ChEBI" id="CHEBI:59863"/>
        <dbReference type="EC" id="5.3.1.12"/>
    </reaction>
</comment>
<protein>
    <recommendedName>
        <fullName evidence="5 7">Uronate isomerase</fullName>
        <ecNumber evidence="4 7">5.3.1.12</ecNumber>
    </recommendedName>
    <alternativeName>
        <fullName evidence="7">Glucuronate isomerase</fullName>
    </alternativeName>
    <alternativeName>
        <fullName evidence="7">Uronic isomerase</fullName>
    </alternativeName>
</protein>
<comment type="pathway">
    <text evidence="2 7">Carbohydrate metabolism; pentose and glucuronate interconversion.</text>
</comment>
<reference evidence="8 9" key="1">
    <citation type="submission" date="2020-05" db="EMBL/GenBank/DDBJ databases">
        <title>Paenibacillus glebae, sp. nov., Paenibacillus humi sp. nov., Paenibacillus pedi sp. nov., Paenibacillus terrestris sp. nov. and Paenibacillus terricola sp. nov., isolated from a forest top soil sample.</title>
        <authorList>
            <person name="Qi S."/>
            <person name="Carlier A."/>
            <person name="Cnockaert M."/>
            <person name="Vandamme P."/>
        </authorList>
    </citation>
    <scope>NUCLEOTIDE SEQUENCE [LARGE SCALE GENOMIC DNA]</scope>
    <source>
        <strain evidence="8 9">LMG 29502</strain>
    </source>
</reference>
<dbReference type="InterPro" id="IPR003766">
    <property type="entry name" value="Uronate_isomerase"/>
</dbReference>
<dbReference type="GO" id="GO:0008880">
    <property type="term" value="F:glucuronate isomerase activity"/>
    <property type="evidence" value="ECO:0007669"/>
    <property type="project" value="UniProtKB-EC"/>
</dbReference>
<dbReference type="NCBIfam" id="NF002794">
    <property type="entry name" value="PRK02925.1"/>
    <property type="match status" value="1"/>
</dbReference>
<name>A0ABX2DJC8_9BACL</name>
<keyword evidence="6 7" id="KW-0413">Isomerase</keyword>
<dbReference type="Proteomes" id="UP000711047">
    <property type="component" value="Unassembled WGS sequence"/>
</dbReference>
<evidence type="ECO:0000313" key="8">
    <source>
        <dbReference type="EMBL" id="NQX44179.1"/>
    </source>
</evidence>
<dbReference type="PANTHER" id="PTHR30068:SF4">
    <property type="entry name" value="URONATE ISOMERASE"/>
    <property type="match status" value="1"/>
</dbReference>
<evidence type="ECO:0000256" key="7">
    <source>
        <dbReference type="HAMAP-Rule" id="MF_00675"/>
    </source>
</evidence>
<evidence type="ECO:0000256" key="2">
    <source>
        <dbReference type="ARBA" id="ARBA00004892"/>
    </source>
</evidence>
<proteinExistence type="inferred from homology"/>
<evidence type="ECO:0000256" key="3">
    <source>
        <dbReference type="ARBA" id="ARBA00008397"/>
    </source>
</evidence>
<dbReference type="Gene3D" id="3.20.20.140">
    <property type="entry name" value="Metal-dependent hydrolases"/>
    <property type="match status" value="1"/>
</dbReference>
<keyword evidence="9" id="KW-1185">Reference proteome</keyword>
<dbReference type="Pfam" id="PF02614">
    <property type="entry name" value="UxaC"/>
    <property type="match status" value="1"/>
</dbReference>
<dbReference type="Gene3D" id="1.10.2020.10">
    <property type="entry name" value="uronate isomerase, domain 2, chain A"/>
    <property type="match status" value="1"/>
</dbReference>
<organism evidence="8 9">
    <name type="scientific">Paenibacillus tritici</name>
    <dbReference type="NCBI Taxonomy" id="1873425"/>
    <lineage>
        <taxon>Bacteria</taxon>
        <taxon>Bacillati</taxon>
        <taxon>Bacillota</taxon>
        <taxon>Bacilli</taxon>
        <taxon>Bacillales</taxon>
        <taxon>Paenibacillaceae</taxon>
        <taxon>Paenibacillus</taxon>
    </lineage>
</organism>
<dbReference type="HAMAP" id="MF_00675">
    <property type="entry name" value="UxaC"/>
    <property type="match status" value="1"/>
</dbReference>
<comment type="similarity">
    <text evidence="3 7">Belongs to the metallo-dependent hydrolases superfamily. Uronate isomerase family.</text>
</comment>
<dbReference type="RefSeq" id="WP_173127689.1">
    <property type="nucleotide sequence ID" value="NZ_JABMKX010000001.1"/>
</dbReference>
<comment type="caution">
    <text evidence="8">The sequence shown here is derived from an EMBL/GenBank/DDBJ whole genome shotgun (WGS) entry which is preliminary data.</text>
</comment>
<comment type="catalytic activity">
    <reaction evidence="7">
        <text>aldehydo-D-galacturonate = keto-D-tagaturonate</text>
        <dbReference type="Rhea" id="RHEA:27702"/>
        <dbReference type="ChEBI" id="CHEBI:12952"/>
        <dbReference type="ChEBI" id="CHEBI:17886"/>
    </reaction>
</comment>
<gene>
    <name evidence="7 8" type="primary">uxaC</name>
    <name evidence="8" type="ORF">HQN87_02450</name>
</gene>
<dbReference type="EMBL" id="JABMKX010000001">
    <property type="protein sequence ID" value="NQX44179.1"/>
    <property type="molecule type" value="Genomic_DNA"/>
</dbReference>
<evidence type="ECO:0000256" key="5">
    <source>
        <dbReference type="ARBA" id="ARBA00020555"/>
    </source>
</evidence>